<gene>
    <name evidence="10" type="primary">xerC</name>
    <name evidence="14" type="ORF">SAMN05192566_1968</name>
</gene>
<feature type="domain" description="Core-binding (CB)" evidence="13">
    <location>
        <begin position="1"/>
        <end position="81"/>
    </location>
</feature>
<dbReference type="OrthoDB" id="9801717at2"/>
<dbReference type="EMBL" id="FNFX01000004">
    <property type="protein sequence ID" value="SDK67168.1"/>
    <property type="molecule type" value="Genomic_DNA"/>
</dbReference>
<keyword evidence="3 10" id="KW-0963">Cytoplasm</keyword>
<keyword evidence="7 10" id="KW-0238">DNA-binding</keyword>
<dbReference type="AlphaFoldDB" id="A0A1G9DTF7"/>
<feature type="active site" evidence="10">
    <location>
        <position position="262"/>
    </location>
</feature>
<comment type="function">
    <text evidence="10">Site-specific tyrosine recombinase, which acts by catalyzing the cutting and rejoining of the recombining DNA molecules. The XerC-XerD complex is essential to convert dimers of the bacterial chromosome into monomers to permit their segregation at cell division. It also contributes to the segregational stability of plasmids.</text>
</comment>
<dbReference type="InterPro" id="IPR050090">
    <property type="entry name" value="Tyrosine_recombinase_XerCD"/>
</dbReference>
<comment type="subcellular location">
    <subcellularLocation>
        <location evidence="1 10">Cytoplasm</location>
    </subcellularLocation>
</comment>
<evidence type="ECO:0000256" key="2">
    <source>
        <dbReference type="ARBA" id="ARBA00006657"/>
    </source>
</evidence>
<dbReference type="SUPFAM" id="SSF56349">
    <property type="entry name" value="DNA breaking-rejoining enzymes"/>
    <property type="match status" value="1"/>
</dbReference>
<dbReference type="GO" id="GO:0003677">
    <property type="term" value="F:DNA binding"/>
    <property type="evidence" value="ECO:0007669"/>
    <property type="project" value="UniProtKB-UniRule"/>
</dbReference>
<comment type="similarity">
    <text evidence="2 10">Belongs to the 'phage' integrase family. XerC subfamily.</text>
</comment>
<dbReference type="GO" id="GO:0005737">
    <property type="term" value="C:cytoplasm"/>
    <property type="evidence" value="ECO:0007669"/>
    <property type="project" value="UniProtKB-SubCell"/>
</dbReference>
<evidence type="ECO:0000256" key="4">
    <source>
        <dbReference type="ARBA" id="ARBA00022618"/>
    </source>
</evidence>
<dbReference type="InterPro" id="IPR002104">
    <property type="entry name" value="Integrase_catalytic"/>
</dbReference>
<dbReference type="InterPro" id="IPR013762">
    <property type="entry name" value="Integrase-like_cat_sf"/>
</dbReference>
<dbReference type="InterPro" id="IPR023009">
    <property type="entry name" value="Tyrosine_recombinase_XerC/XerD"/>
</dbReference>
<dbReference type="GO" id="GO:0009037">
    <property type="term" value="F:tyrosine-based site-specific recombinase activity"/>
    <property type="evidence" value="ECO:0007669"/>
    <property type="project" value="UniProtKB-UniRule"/>
</dbReference>
<dbReference type="CDD" id="cd00798">
    <property type="entry name" value="INT_XerDC_C"/>
    <property type="match status" value="1"/>
</dbReference>
<comment type="subunit">
    <text evidence="10">Forms a cyclic heterotetrameric complex composed of two molecules of XerC and two molecules of XerD.</text>
</comment>
<keyword evidence="15" id="KW-1185">Reference proteome</keyword>
<keyword evidence="8 10" id="KW-0233">DNA recombination</keyword>
<name>A0A1G9DTF7_9PROT</name>
<keyword evidence="6 10" id="KW-0229">DNA integration</keyword>
<feature type="active site" description="O-(3'-phospho-DNA)-tyrosine intermediate" evidence="10">
    <location>
        <position position="271"/>
    </location>
</feature>
<dbReference type="InterPro" id="IPR044068">
    <property type="entry name" value="CB"/>
</dbReference>
<evidence type="ECO:0000256" key="1">
    <source>
        <dbReference type="ARBA" id="ARBA00004496"/>
    </source>
</evidence>
<dbReference type="InterPro" id="IPR004107">
    <property type="entry name" value="Integrase_SAM-like_N"/>
</dbReference>
<dbReference type="NCBIfam" id="NF001399">
    <property type="entry name" value="PRK00283.1"/>
    <property type="match status" value="1"/>
</dbReference>
<evidence type="ECO:0000313" key="14">
    <source>
        <dbReference type="EMBL" id="SDK67168.1"/>
    </source>
</evidence>
<keyword evidence="9 10" id="KW-0131">Cell cycle</keyword>
<evidence type="ECO:0000259" key="13">
    <source>
        <dbReference type="PROSITE" id="PS51900"/>
    </source>
</evidence>
<evidence type="ECO:0000256" key="5">
    <source>
        <dbReference type="ARBA" id="ARBA00022829"/>
    </source>
</evidence>
<dbReference type="PANTHER" id="PTHR30349:SF81">
    <property type="entry name" value="TYROSINE RECOMBINASE XERC"/>
    <property type="match status" value="1"/>
</dbReference>
<protein>
    <recommendedName>
        <fullName evidence="10 11">Tyrosine recombinase XerC</fullName>
    </recommendedName>
</protein>
<dbReference type="Pfam" id="PF02899">
    <property type="entry name" value="Phage_int_SAM_1"/>
    <property type="match status" value="1"/>
</dbReference>
<feature type="active site" evidence="10">
    <location>
        <position position="239"/>
    </location>
</feature>
<dbReference type="HAMAP" id="MF_01808">
    <property type="entry name" value="Recomb_XerC_XerD"/>
    <property type="match status" value="1"/>
</dbReference>
<dbReference type="PROSITE" id="PS51900">
    <property type="entry name" value="CB"/>
    <property type="match status" value="1"/>
</dbReference>
<evidence type="ECO:0000256" key="9">
    <source>
        <dbReference type="ARBA" id="ARBA00023306"/>
    </source>
</evidence>
<reference evidence="15" key="1">
    <citation type="submission" date="2016-10" db="EMBL/GenBank/DDBJ databases">
        <authorList>
            <person name="Varghese N."/>
            <person name="Submissions S."/>
        </authorList>
    </citation>
    <scope>NUCLEOTIDE SEQUENCE [LARGE SCALE GENOMIC DNA]</scope>
    <source>
        <strain evidence="15">CBMB127</strain>
    </source>
</reference>
<dbReference type="Gene3D" id="1.10.443.10">
    <property type="entry name" value="Intergrase catalytic core"/>
    <property type="match status" value="1"/>
</dbReference>
<dbReference type="GO" id="GO:0051301">
    <property type="term" value="P:cell division"/>
    <property type="evidence" value="ECO:0007669"/>
    <property type="project" value="UniProtKB-UniRule"/>
</dbReference>
<dbReference type="InterPro" id="IPR010998">
    <property type="entry name" value="Integrase_recombinase_N"/>
</dbReference>
<dbReference type="InterPro" id="IPR011931">
    <property type="entry name" value="Recomb_XerC"/>
</dbReference>
<dbReference type="PROSITE" id="PS51898">
    <property type="entry name" value="TYR_RECOMBINASE"/>
    <property type="match status" value="1"/>
</dbReference>
<dbReference type="PANTHER" id="PTHR30349">
    <property type="entry name" value="PHAGE INTEGRASE-RELATED"/>
    <property type="match status" value="1"/>
</dbReference>
<evidence type="ECO:0000256" key="7">
    <source>
        <dbReference type="ARBA" id="ARBA00023125"/>
    </source>
</evidence>
<dbReference type="InterPro" id="IPR011010">
    <property type="entry name" value="DNA_brk_join_enz"/>
</dbReference>
<dbReference type="GO" id="GO:0007059">
    <property type="term" value="P:chromosome segregation"/>
    <property type="evidence" value="ECO:0007669"/>
    <property type="project" value="UniProtKB-UniRule"/>
</dbReference>
<accession>A0A1G9DTF7</accession>
<evidence type="ECO:0000256" key="11">
    <source>
        <dbReference type="NCBIfam" id="TIGR02224"/>
    </source>
</evidence>
<sequence>MHELLDDYLDFLHFERGLSEHTRNNYQRDISQLLQQHGQALKTLTPQHIRRSIASLHAQGLSGRSIARMLSSWRGFFNYLVSHHQFPANPVIGLRAPKSPKTLPHALSIEQTSKLVELEGDAPIVVRDRAILELFYSSGLRLSELVGLNLAQLGLQESVVTVTGKGNKTRMVPLGSKAIAALHAWLAVRPQWLLKRPAETAVFISQQGRRINGRTIQMRINDWAVKQGLHNHVHPHMLRHSFASHVLQSSGDLRAVQEMLGHANISTTQVYTHLDFQHLSKIYDAAHPRARKK</sequence>
<evidence type="ECO:0000256" key="10">
    <source>
        <dbReference type="HAMAP-Rule" id="MF_01808"/>
    </source>
</evidence>
<feature type="domain" description="Tyr recombinase" evidence="12">
    <location>
        <begin position="102"/>
        <end position="284"/>
    </location>
</feature>
<keyword evidence="5 10" id="KW-0159">Chromosome partition</keyword>
<dbReference type="GO" id="GO:0006313">
    <property type="term" value="P:DNA transposition"/>
    <property type="evidence" value="ECO:0007669"/>
    <property type="project" value="UniProtKB-UniRule"/>
</dbReference>
<feature type="active site" evidence="10">
    <location>
        <position position="236"/>
    </location>
</feature>
<dbReference type="RefSeq" id="WP_091471987.1">
    <property type="nucleotide sequence ID" value="NZ_FNFX01000004.1"/>
</dbReference>
<dbReference type="NCBIfam" id="TIGR02224">
    <property type="entry name" value="recomb_XerC"/>
    <property type="match status" value="1"/>
</dbReference>
<organism evidence="14 15">
    <name type="scientific">Methylophilus rhizosphaerae</name>
    <dbReference type="NCBI Taxonomy" id="492660"/>
    <lineage>
        <taxon>Bacteria</taxon>
        <taxon>Pseudomonadati</taxon>
        <taxon>Pseudomonadota</taxon>
        <taxon>Betaproteobacteria</taxon>
        <taxon>Nitrosomonadales</taxon>
        <taxon>Methylophilaceae</taxon>
        <taxon>Methylophilus</taxon>
    </lineage>
</organism>
<evidence type="ECO:0000259" key="12">
    <source>
        <dbReference type="PROSITE" id="PS51898"/>
    </source>
</evidence>
<dbReference type="Pfam" id="PF00589">
    <property type="entry name" value="Phage_integrase"/>
    <property type="match status" value="1"/>
</dbReference>
<keyword evidence="4 10" id="KW-0132">Cell division</keyword>
<dbReference type="Proteomes" id="UP000198629">
    <property type="component" value="Unassembled WGS sequence"/>
</dbReference>
<evidence type="ECO:0000256" key="3">
    <source>
        <dbReference type="ARBA" id="ARBA00022490"/>
    </source>
</evidence>
<feature type="active site" evidence="10">
    <location>
        <position position="141"/>
    </location>
</feature>
<evidence type="ECO:0000313" key="15">
    <source>
        <dbReference type="Proteomes" id="UP000198629"/>
    </source>
</evidence>
<dbReference type="Gene3D" id="1.10.150.130">
    <property type="match status" value="1"/>
</dbReference>
<proteinExistence type="inferred from homology"/>
<evidence type="ECO:0000256" key="6">
    <source>
        <dbReference type="ARBA" id="ARBA00022908"/>
    </source>
</evidence>
<evidence type="ECO:0000256" key="8">
    <source>
        <dbReference type="ARBA" id="ARBA00023172"/>
    </source>
</evidence>
<dbReference type="STRING" id="492660.SAMN05192566_1968"/>
<feature type="active site" evidence="10">
    <location>
        <position position="165"/>
    </location>
</feature>